<feature type="domain" description="CHAD" evidence="2">
    <location>
        <begin position="207"/>
        <end position="498"/>
    </location>
</feature>
<dbReference type="RefSeq" id="WP_157985795.1">
    <property type="nucleotide sequence ID" value="NZ_JALBUU010000004.1"/>
</dbReference>
<protein>
    <submittedName>
        <fullName evidence="3">CHAD domain-containing protein</fullName>
    </submittedName>
</protein>
<evidence type="ECO:0000259" key="2">
    <source>
        <dbReference type="PROSITE" id="PS51708"/>
    </source>
</evidence>
<dbReference type="SMART" id="SM00880">
    <property type="entry name" value="CHAD"/>
    <property type="match status" value="1"/>
</dbReference>
<evidence type="ECO:0000313" key="4">
    <source>
        <dbReference type="Proteomes" id="UP001201985"/>
    </source>
</evidence>
<organism evidence="3 4">
    <name type="scientific">Teichococcus vastitatis</name>
    <dbReference type="NCBI Taxonomy" id="2307076"/>
    <lineage>
        <taxon>Bacteria</taxon>
        <taxon>Pseudomonadati</taxon>
        <taxon>Pseudomonadota</taxon>
        <taxon>Alphaproteobacteria</taxon>
        <taxon>Acetobacterales</taxon>
        <taxon>Roseomonadaceae</taxon>
        <taxon>Roseomonas</taxon>
    </lineage>
</organism>
<comment type="caution">
    <text evidence="3">The sequence shown here is derived from an EMBL/GenBank/DDBJ whole genome shotgun (WGS) entry which is preliminary data.</text>
</comment>
<dbReference type="EMBL" id="JALBUU010000004">
    <property type="protein sequence ID" value="MCI0752759.1"/>
    <property type="molecule type" value="Genomic_DNA"/>
</dbReference>
<dbReference type="Proteomes" id="UP001201985">
    <property type="component" value="Unassembled WGS sequence"/>
</dbReference>
<keyword evidence="4" id="KW-1185">Reference proteome</keyword>
<evidence type="ECO:0000256" key="1">
    <source>
        <dbReference type="SAM" id="MobiDB-lite"/>
    </source>
</evidence>
<dbReference type="Pfam" id="PF05235">
    <property type="entry name" value="CHAD"/>
    <property type="match status" value="1"/>
</dbReference>
<dbReference type="PANTHER" id="PTHR39339">
    <property type="entry name" value="SLR1444 PROTEIN"/>
    <property type="match status" value="1"/>
</dbReference>
<feature type="compositionally biased region" description="Basic and acidic residues" evidence="1">
    <location>
        <begin position="504"/>
        <end position="514"/>
    </location>
</feature>
<accession>A0ABS9W0F2</accession>
<evidence type="ECO:0000313" key="3">
    <source>
        <dbReference type="EMBL" id="MCI0752759.1"/>
    </source>
</evidence>
<dbReference type="PANTHER" id="PTHR39339:SF1">
    <property type="entry name" value="CHAD DOMAIN-CONTAINING PROTEIN"/>
    <property type="match status" value="1"/>
</dbReference>
<dbReference type="Gene3D" id="1.40.20.10">
    <property type="entry name" value="CHAD domain"/>
    <property type="match status" value="1"/>
</dbReference>
<reference evidence="3 4" key="1">
    <citation type="submission" date="2022-03" db="EMBL/GenBank/DDBJ databases">
        <title>Complete genome analysis of Roseomonas KG 17.1 : a prolific producer of plant growth promoters.</title>
        <authorList>
            <person name="Saadouli I."/>
            <person name="Najjari A."/>
            <person name="Mosbah A."/>
            <person name="Ouzari H.I."/>
        </authorList>
    </citation>
    <scope>NUCLEOTIDE SEQUENCE [LARGE SCALE GENOMIC DNA]</scope>
    <source>
        <strain evidence="3 4">KG17-1</strain>
    </source>
</reference>
<dbReference type="InterPro" id="IPR007899">
    <property type="entry name" value="CHAD_dom"/>
</dbReference>
<proteinExistence type="predicted"/>
<dbReference type="PROSITE" id="PS51708">
    <property type="entry name" value="CHAD"/>
    <property type="match status" value="1"/>
</dbReference>
<gene>
    <name evidence="3" type="ORF">MON41_03140</name>
</gene>
<feature type="region of interest" description="Disordered" evidence="1">
    <location>
        <begin position="504"/>
        <end position="524"/>
    </location>
</feature>
<dbReference type="InterPro" id="IPR038186">
    <property type="entry name" value="CHAD_dom_sf"/>
</dbReference>
<sequence>MQAPRHGARFDADALTLELELPVAGAALLWRHAALAGRPRPRPVTERWVWLDTPDRRLCDRNLALRDAPRGPRRLCPLMPPEGFRLPGTLAGPEVALPAGGEPDGLDDAALETLARWSGRLQSSGAEADGVSMQLRIGRIEAGASGLELARLTLWGPASAVLALGTALAETLPLLPAVASLDETARALALGEPPRMIRRGAPDLGSAATPDEALSLAISHLAEVLLAHAPMARIDAGPTGVHQLRVAARRLRSCLKLFRRTHSGAELEALENGVREVARGLTDAREWDVFLDGLAAELSAVLGSEPRWNRLVRAAQQRRQAAYESVGRMLAGTEFRGLVWCAMKLAALRGWDAAPTAREAPLRPWAAALLAKRGRRLKKDARHIEVASDTALHDLRLEAKKLRYAAELFAPLWPGRTARRYLRRLSALQEALGLSNDAVVARQRVAALSSGRRAEADASAASTATASAWAIGLAEGWALAAGRDMRPEALKAWRRFARSTSFWRDDLPPKRSETKPPVLEPEQA</sequence>
<name>A0ABS9W0F2_9PROT</name>